<keyword evidence="3" id="KW-1185">Reference proteome</keyword>
<name>A0A3D8RQC1_9EURO</name>
<evidence type="ECO:0000256" key="1">
    <source>
        <dbReference type="SAM" id="MobiDB-lite"/>
    </source>
</evidence>
<dbReference type="EMBL" id="PVWQ01000007">
    <property type="protein sequence ID" value="RDW76277.1"/>
    <property type="molecule type" value="Genomic_DNA"/>
</dbReference>
<protein>
    <submittedName>
        <fullName evidence="2">Uncharacterized protein</fullName>
    </submittedName>
</protein>
<accession>A0A3D8RQC1</accession>
<comment type="caution">
    <text evidence="2">The sequence shown here is derived from an EMBL/GenBank/DDBJ whole genome shotgun (WGS) entry which is preliminary data.</text>
</comment>
<dbReference type="AlphaFoldDB" id="A0A3D8RQC1"/>
<sequence length="553" mass="62133">MNRDVVEGNSTSLSPNPQEPALMDASHLHMNDLGLTPFPGFQLRGNTLQDQEQSCRDEHEHFGTGYRDDIQPTRGEGSISAEILGIPTPQTDLEGFDALVNNKADSDDLFDPLFDSTIPELDDVFSRKRSAEELQESPPEKRQRQQTNPLDETPSLTPDSTHESSASFFDTFDSMFCGPFELPLVLPDEPLFDLEIPQPPFSPPRISESTREGFSLDEQDILSNTTREFLKMRKEPEYVSPYPVSGGPLGYLPSSPTIHVKCVAVGDEKANDEIRKLRAQLYRTTRERDQYKKSLSEYTKLDGTGKSPEQLLREENSSLRRVSTRHQARVEEYKQEASEWRTKLHNVSVLYNNLLYEIGVEKRLPSITSIPAGYKPPRKTAVIQPPQAPVIMQDVAGKCWAFGPPTQQLEEPLVQSAGASNSQPFGRTIKQPMQEPRCVTIDLTPEPLSPQISVPEQATDAGNIHTSDPQPQQHELHARQQLTAITIDLTEEDEAPPTPPPVSEHATLRSLRSKKYDWLQAGNDMVENSQVCTFSMVEDDELARMMEEELSRT</sequence>
<gene>
    <name evidence="2" type="ORF">DSM5745_06269</name>
</gene>
<feature type="compositionally biased region" description="Polar residues" evidence="1">
    <location>
        <begin position="145"/>
        <end position="164"/>
    </location>
</feature>
<feature type="compositionally biased region" description="Basic and acidic residues" evidence="1">
    <location>
        <begin position="127"/>
        <end position="143"/>
    </location>
</feature>
<reference evidence="2 3" key="1">
    <citation type="journal article" date="2018" name="IMA Fungus">
        <title>IMA Genome-F 9: Draft genome sequence of Annulohypoxylon stygium, Aspergillus mulundensis, Berkeleyomyces basicola (syn. Thielaviopsis basicola), Ceratocystis smalleyi, two Cercospora beticola strains, Coleophoma cylindrospora, Fusarium fracticaudum, Phialophora cf. hyalina, and Morchella septimelata.</title>
        <authorList>
            <person name="Wingfield B.D."/>
            <person name="Bills G.F."/>
            <person name="Dong Y."/>
            <person name="Huang W."/>
            <person name="Nel W.J."/>
            <person name="Swalarsk-Parry B.S."/>
            <person name="Vaghefi N."/>
            <person name="Wilken P.M."/>
            <person name="An Z."/>
            <person name="de Beer Z.W."/>
            <person name="De Vos L."/>
            <person name="Chen L."/>
            <person name="Duong T.A."/>
            <person name="Gao Y."/>
            <person name="Hammerbacher A."/>
            <person name="Kikkert J.R."/>
            <person name="Li Y."/>
            <person name="Li H."/>
            <person name="Li K."/>
            <person name="Li Q."/>
            <person name="Liu X."/>
            <person name="Ma X."/>
            <person name="Naidoo K."/>
            <person name="Pethybridge S.J."/>
            <person name="Sun J."/>
            <person name="Steenkamp E.T."/>
            <person name="van der Nest M.A."/>
            <person name="van Wyk S."/>
            <person name="Wingfield M.J."/>
            <person name="Xiong C."/>
            <person name="Yue Q."/>
            <person name="Zhang X."/>
        </authorList>
    </citation>
    <scope>NUCLEOTIDE SEQUENCE [LARGE SCALE GENOMIC DNA]</scope>
    <source>
        <strain evidence="2 3">DSM 5745</strain>
    </source>
</reference>
<dbReference type="Proteomes" id="UP000256690">
    <property type="component" value="Unassembled WGS sequence"/>
</dbReference>
<evidence type="ECO:0000313" key="2">
    <source>
        <dbReference type="EMBL" id="RDW76277.1"/>
    </source>
</evidence>
<evidence type="ECO:0000313" key="3">
    <source>
        <dbReference type="Proteomes" id="UP000256690"/>
    </source>
</evidence>
<proteinExistence type="predicted"/>
<dbReference type="OrthoDB" id="4366200at2759"/>
<feature type="region of interest" description="Disordered" evidence="1">
    <location>
        <begin position="127"/>
        <end position="164"/>
    </location>
</feature>
<dbReference type="GeneID" id="38116639"/>
<dbReference type="RefSeq" id="XP_026602589.1">
    <property type="nucleotide sequence ID" value="XM_026748285.1"/>
</dbReference>
<organism evidence="2 3">
    <name type="scientific">Aspergillus mulundensis</name>
    <dbReference type="NCBI Taxonomy" id="1810919"/>
    <lineage>
        <taxon>Eukaryota</taxon>
        <taxon>Fungi</taxon>
        <taxon>Dikarya</taxon>
        <taxon>Ascomycota</taxon>
        <taxon>Pezizomycotina</taxon>
        <taxon>Eurotiomycetes</taxon>
        <taxon>Eurotiomycetidae</taxon>
        <taxon>Eurotiales</taxon>
        <taxon>Aspergillaceae</taxon>
        <taxon>Aspergillus</taxon>
        <taxon>Aspergillus subgen. Nidulantes</taxon>
    </lineage>
</organism>
<feature type="region of interest" description="Disordered" evidence="1">
    <location>
        <begin position="1"/>
        <end position="28"/>
    </location>
</feature>